<feature type="transmembrane region" description="Helical" evidence="7">
    <location>
        <begin position="83"/>
        <end position="102"/>
    </location>
</feature>
<keyword evidence="6 7" id="KW-0472">Membrane</keyword>
<evidence type="ECO:0000256" key="3">
    <source>
        <dbReference type="ARBA" id="ARBA00022679"/>
    </source>
</evidence>
<comment type="subcellular location">
    <subcellularLocation>
        <location evidence="1">Cell membrane</location>
        <topology evidence="1">Multi-pass membrane protein</topology>
    </subcellularLocation>
</comment>
<proteinExistence type="predicted"/>
<accession>A0ABZ2Y0G4</accession>
<feature type="transmembrane region" description="Helical" evidence="7">
    <location>
        <begin position="174"/>
        <end position="191"/>
    </location>
</feature>
<keyword evidence="2" id="KW-1003">Cell membrane</keyword>
<feature type="transmembrane region" description="Helical" evidence="7">
    <location>
        <begin position="58"/>
        <end position="77"/>
    </location>
</feature>
<evidence type="ECO:0000256" key="1">
    <source>
        <dbReference type="ARBA" id="ARBA00004651"/>
    </source>
</evidence>
<dbReference type="InterPro" id="IPR000715">
    <property type="entry name" value="Glycosyl_transferase_4"/>
</dbReference>
<feature type="transmembrane region" description="Helical" evidence="7">
    <location>
        <begin position="228"/>
        <end position="248"/>
    </location>
</feature>
<name>A0ABZ2Y0G4_9FIRM</name>
<evidence type="ECO:0000256" key="6">
    <source>
        <dbReference type="ARBA" id="ARBA00023136"/>
    </source>
</evidence>
<sequence length="364" mass="39372">MFQSVAVQETILLYIVSFISAFIISLLTTPLSKKIALMVGAVDQPKARGMHKEPMPRMGGIAIFLGFIITVFFITPLVEAFQWKQISGLLMGGLIIFLLGFFDDIYNLNAKLKLCVQILAALVVIYSDIRIEFVTWPFAESNTLLLEKLSVPITLFWIVGVTNAVNLIDGLDGLAAGVSSIAAICLMTLSILSPNPIGPVAAVLTAALAGSCLGFLPHNFNPAKIFMGDTGSTFLGFTLAVTSVQGFIKGYTAVTIIIAVLVLALPIFDTTFAILRRIINRRPIMEADRGHLHHRLVDKGYSQKKAVITLYGISGGFGIIGILIAQKDTVVALGVFIAMAVALYMIIYDNQGDNQSDNQSDNQK</sequence>
<keyword evidence="5 7" id="KW-1133">Transmembrane helix</keyword>
<dbReference type="Pfam" id="PF00953">
    <property type="entry name" value="Glycos_transf_4"/>
    <property type="match status" value="1"/>
</dbReference>
<dbReference type="PANTHER" id="PTHR22926:SF3">
    <property type="entry name" value="UNDECAPRENYL-PHOSPHATE ALPHA-N-ACETYLGLUCOSAMINYL 1-PHOSPHATE TRANSFERASE"/>
    <property type="match status" value="1"/>
</dbReference>
<feature type="transmembrane region" description="Helical" evidence="7">
    <location>
        <begin position="197"/>
        <end position="216"/>
    </location>
</feature>
<keyword evidence="3 8" id="KW-0808">Transferase</keyword>
<evidence type="ECO:0000256" key="2">
    <source>
        <dbReference type="ARBA" id="ARBA00022475"/>
    </source>
</evidence>
<keyword evidence="9" id="KW-1185">Reference proteome</keyword>
<protein>
    <submittedName>
        <fullName evidence="8">MraY family glycosyltransferase</fullName>
        <ecNumber evidence="8">2.7.8.-</ecNumber>
    </submittedName>
</protein>
<dbReference type="PANTHER" id="PTHR22926">
    <property type="entry name" value="PHOSPHO-N-ACETYLMURAMOYL-PENTAPEPTIDE-TRANSFERASE"/>
    <property type="match status" value="1"/>
</dbReference>
<feature type="transmembrane region" description="Helical" evidence="7">
    <location>
        <begin position="254"/>
        <end position="275"/>
    </location>
</feature>
<feature type="transmembrane region" description="Helical" evidence="7">
    <location>
        <begin position="149"/>
        <end position="167"/>
    </location>
</feature>
<dbReference type="EC" id="2.7.8.-" evidence="8"/>
<dbReference type="EMBL" id="CP121687">
    <property type="protein sequence ID" value="WZL68800.1"/>
    <property type="molecule type" value="Genomic_DNA"/>
</dbReference>
<evidence type="ECO:0000313" key="9">
    <source>
        <dbReference type="Proteomes" id="UP001486565"/>
    </source>
</evidence>
<organism evidence="8 9">
    <name type="scientific">Defluviitalea saccharophila</name>
    <dbReference type="NCBI Taxonomy" id="879970"/>
    <lineage>
        <taxon>Bacteria</taxon>
        <taxon>Bacillati</taxon>
        <taxon>Bacillota</taxon>
        <taxon>Clostridia</taxon>
        <taxon>Lachnospirales</taxon>
        <taxon>Defluviitaleaceae</taxon>
        <taxon>Defluviitalea</taxon>
    </lineage>
</organism>
<keyword evidence="4 7" id="KW-0812">Transmembrane</keyword>
<evidence type="ECO:0000256" key="4">
    <source>
        <dbReference type="ARBA" id="ARBA00022692"/>
    </source>
</evidence>
<dbReference type="GO" id="GO:0016740">
    <property type="term" value="F:transferase activity"/>
    <property type="evidence" value="ECO:0007669"/>
    <property type="project" value="UniProtKB-KW"/>
</dbReference>
<dbReference type="Proteomes" id="UP001486565">
    <property type="component" value="Chromosome"/>
</dbReference>
<feature type="transmembrane region" description="Helical" evidence="7">
    <location>
        <begin position="114"/>
        <end position="129"/>
    </location>
</feature>
<evidence type="ECO:0000256" key="5">
    <source>
        <dbReference type="ARBA" id="ARBA00022989"/>
    </source>
</evidence>
<dbReference type="PROSITE" id="PS01348">
    <property type="entry name" value="MRAY_2"/>
    <property type="match status" value="1"/>
</dbReference>
<feature type="transmembrane region" description="Helical" evidence="7">
    <location>
        <begin position="12"/>
        <end position="31"/>
    </location>
</feature>
<dbReference type="InterPro" id="IPR018480">
    <property type="entry name" value="PNAcMuramoyl-5peptid_Trfase_CS"/>
</dbReference>
<evidence type="ECO:0000313" key="8">
    <source>
        <dbReference type="EMBL" id="WZL68800.1"/>
    </source>
</evidence>
<reference evidence="8 9" key="1">
    <citation type="submission" date="2023-03" db="EMBL/GenBank/DDBJ databases">
        <title>Novel Species.</title>
        <authorList>
            <person name="Ma S."/>
        </authorList>
    </citation>
    <scope>NUCLEOTIDE SEQUENCE [LARGE SCALE GENOMIC DNA]</scope>
    <source>
        <strain evidence="8 9">LIND6LT2</strain>
    </source>
</reference>
<evidence type="ECO:0000256" key="7">
    <source>
        <dbReference type="SAM" id="Phobius"/>
    </source>
</evidence>
<feature type="transmembrane region" description="Helical" evidence="7">
    <location>
        <begin position="306"/>
        <end position="324"/>
    </location>
</feature>
<gene>
    <name evidence="8" type="ORF">QBE51_08160</name>
</gene>
<dbReference type="RefSeq" id="WP_341875807.1">
    <property type="nucleotide sequence ID" value="NZ_CP121687.1"/>
</dbReference>
<feature type="transmembrane region" description="Helical" evidence="7">
    <location>
        <begin position="330"/>
        <end position="348"/>
    </location>
</feature>
<dbReference type="CDD" id="cd06853">
    <property type="entry name" value="GT_WecA_like"/>
    <property type="match status" value="1"/>
</dbReference>